<gene>
    <name evidence="1" type="ORF">K443DRAFT_657935</name>
</gene>
<dbReference type="AlphaFoldDB" id="A0A0C9WH80"/>
<evidence type="ECO:0000313" key="1">
    <source>
        <dbReference type="EMBL" id="KIJ90729.1"/>
    </source>
</evidence>
<protein>
    <submittedName>
        <fullName evidence="1">Uncharacterized protein</fullName>
    </submittedName>
</protein>
<dbReference type="Proteomes" id="UP000054477">
    <property type="component" value="Unassembled WGS sequence"/>
</dbReference>
<keyword evidence="2" id="KW-1185">Reference proteome</keyword>
<dbReference type="HOGENOM" id="CLU_2210479_0_0_1"/>
<reference evidence="2" key="2">
    <citation type="submission" date="2015-01" db="EMBL/GenBank/DDBJ databases">
        <title>Evolutionary Origins and Diversification of the Mycorrhizal Mutualists.</title>
        <authorList>
            <consortium name="DOE Joint Genome Institute"/>
            <consortium name="Mycorrhizal Genomics Consortium"/>
            <person name="Kohler A."/>
            <person name="Kuo A."/>
            <person name="Nagy L.G."/>
            <person name="Floudas D."/>
            <person name="Copeland A."/>
            <person name="Barry K.W."/>
            <person name="Cichocki N."/>
            <person name="Veneault-Fourrey C."/>
            <person name="LaButti K."/>
            <person name="Lindquist E.A."/>
            <person name="Lipzen A."/>
            <person name="Lundell T."/>
            <person name="Morin E."/>
            <person name="Murat C."/>
            <person name="Riley R."/>
            <person name="Ohm R."/>
            <person name="Sun H."/>
            <person name="Tunlid A."/>
            <person name="Henrissat B."/>
            <person name="Grigoriev I.V."/>
            <person name="Hibbett D.S."/>
            <person name="Martin F."/>
        </authorList>
    </citation>
    <scope>NUCLEOTIDE SEQUENCE [LARGE SCALE GENOMIC DNA]</scope>
    <source>
        <strain evidence="2">LaAM-08-1</strain>
    </source>
</reference>
<dbReference type="OrthoDB" id="3111509at2759"/>
<organism evidence="1 2">
    <name type="scientific">Laccaria amethystina LaAM-08-1</name>
    <dbReference type="NCBI Taxonomy" id="1095629"/>
    <lineage>
        <taxon>Eukaryota</taxon>
        <taxon>Fungi</taxon>
        <taxon>Dikarya</taxon>
        <taxon>Basidiomycota</taxon>
        <taxon>Agaricomycotina</taxon>
        <taxon>Agaricomycetes</taxon>
        <taxon>Agaricomycetidae</taxon>
        <taxon>Agaricales</taxon>
        <taxon>Agaricineae</taxon>
        <taxon>Hydnangiaceae</taxon>
        <taxon>Laccaria</taxon>
    </lineage>
</organism>
<sequence length="107" mass="12093">MHPTVHLACHTPARFSTTNDRQRLHGAEERLAMKQSVCGPLVQLRACHYMLRISMRRMVCLPVPTPAAVWCSVLRADAVLWSSPLRFQHSAALPTARPNDNHRSPME</sequence>
<dbReference type="EMBL" id="KN839122">
    <property type="protein sequence ID" value="KIJ90729.1"/>
    <property type="molecule type" value="Genomic_DNA"/>
</dbReference>
<name>A0A0C9WH80_9AGAR</name>
<proteinExistence type="predicted"/>
<evidence type="ECO:0000313" key="2">
    <source>
        <dbReference type="Proteomes" id="UP000054477"/>
    </source>
</evidence>
<accession>A0A0C9WH80</accession>
<reference evidence="1 2" key="1">
    <citation type="submission" date="2014-04" db="EMBL/GenBank/DDBJ databases">
        <authorList>
            <consortium name="DOE Joint Genome Institute"/>
            <person name="Kuo A."/>
            <person name="Kohler A."/>
            <person name="Nagy L.G."/>
            <person name="Floudas D."/>
            <person name="Copeland A."/>
            <person name="Barry K.W."/>
            <person name="Cichocki N."/>
            <person name="Veneault-Fourrey C."/>
            <person name="LaButti K."/>
            <person name="Lindquist E.A."/>
            <person name="Lipzen A."/>
            <person name="Lundell T."/>
            <person name="Morin E."/>
            <person name="Murat C."/>
            <person name="Sun H."/>
            <person name="Tunlid A."/>
            <person name="Henrissat B."/>
            <person name="Grigoriev I.V."/>
            <person name="Hibbett D.S."/>
            <person name="Martin F."/>
            <person name="Nordberg H.P."/>
            <person name="Cantor M.N."/>
            <person name="Hua S.X."/>
        </authorList>
    </citation>
    <scope>NUCLEOTIDE SEQUENCE [LARGE SCALE GENOMIC DNA]</scope>
    <source>
        <strain evidence="1 2">LaAM-08-1</strain>
    </source>
</reference>